<dbReference type="PATRIC" id="fig|838561.3.peg.1373"/>
<reference evidence="1 2" key="1">
    <citation type="submission" date="2013-09" db="EMBL/GenBank/DDBJ databases">
        <title>Complete genome sequence of Spiroplasma mirum suckling mouse cataract agent.</title>
        <authorList>
            <person name="Landry C.A."/>
            <person name="Bastian F.O."/>
            <person name="Thune R.L."/>
        </authorList>
    </citation>
    <scope>NUCLEOTIDE SEQUENCE [LARGE SCALE GENOMIC DNA]</scope>
    <source>
        <strain evidence="1 2">SMCA</strain>
    </source>
</reference>
<keyword evidence="2" id="KW-1185">Reference proteome</keyword>
<dbReference type="Proteomes" id="UP000019260">
    <property type="component" value="Chromosome"/>
</dbReference>
<organism evidence="1 2">
    <name type="scientific">Spiroplasma mirum ATCC 29335</name>
    <dbReference type="NCBI Taxonomy" id="838561"/>
    <lineage>
        <taxon>Bacteria</taxon>
        <taxon>Bacillati</taxon>
        <taxon>Mycoplasmatota</taxon>
        <taxon>Mollicutes</taxon>
        <taxon>Entomoplasmatales</taxon>
        <taxon>Spiroplasmataceae</taxon>
        <taxon>Spiroplasma</taxon>
    </lineage>
</organism>
<gene>
    <name evidence="1" type="ORF">P344_07140</name>
</gene>
<evidence type="ECO:0000313" key="1">
    <source>
        <dbReference type="EMBL" id="AHI58724.1"/>
    </source>
</evidence>
<dbReference type="EMBL" id="CP006720">
    <property type="protein sequence ID" value="AHI58724.1"/>
    <property type="molecule type" value="Genomic_DNA"/>
</dbReference>
<dbReference type="KEGG" id="smia:P344_07140"/>
<dbReference type="STRING" id="838561.P344_07140"/>
<accession>W0GN12</accession>
<protein>
    <submittedName>
        <fullName evidence="1">Uncharacterized protein</fullName>
    </submittedName>
</protein>
<dbReference type="HOGENOM" id="CLU_2958479_0_0_14"/>
<name>W0GN12_9MOLU</name>
<dbReference type="AlphaFoldDB" id="W0GN12"/>
<evidence type="ECO:0000313" key="2">
    <source>
        <dbReference type="Proteomes" id="UP000019260"/>
    </source>
</evidence>
<dbReference type="RefSeq" id="WP_025317929.1">
    <property type="nucleotide sequence ID" value="NZ_CP002082.1"/>
</dbReference>
<proteinExistence type="predicted"/>
<sequence>MKNLFKILTFLCLTTTLILPVISCHSQRPKFGNNEDPSCQEIIAEKYYQEKYLQLEKYI</sequence>
<dbReference type="KEGG" id="smir:SMM_1200"/>